<keyword evidence="2" id="KW-0472">Membrane</keyword>
<keyword evidence="2" id="KW-0812">Transmembrane</keyword>
<evidence type="ECO:0000313" key="3">
    <source>
        <dbReference type="EMBL" id="TWH73590.1"/>
    </source>
</evidence>
<organism evidence="3 4">
    <name type="scientific">Modestobacter roseus</name>
    <dbReference type="NCBI Taxonomy" id="1181884"/>
    <lineage>
        <taxon>Bacteria</taxon>
        <taxon>Bacillati</taxon>
        <taxon>Actinomycetota</taxon>
        <taxon>Actinomycetes</taxon>
        <taxon>Geodermatophilales</taxon>
        <taxon>Geodermatophilaceae</taxon>
        <taxon>Modestobacter</taxon>
    </lineage>
</organism>
<keyword evidence="2" id="KW-1133">Transmembrane helix</keyword>
<keyword evidence="4" id="KW-1185">Reference proteome</keyword>
<feature type="transmembrane region" description="Helical" evidence="2">
    <location>
        <begin position="97"/>
        <end position="117"/>
    </location>
</feature>
<evidence type="ECO:0000256" key="2">
    <source>
        <dbReference type="SAM" id="Phobius"/>
    </source>
</evidence>
<dbReference type="AlphaFoldDB" id="A0A562IRW4"/>
<evidence type="ECO:0000256" key="1">
    <source>
        <dbReference type="SAM" id="MobiDB-lite"/>
    </source>
</evidence>
<feature type="compositionally biased region" description="Basic and acidic residues" evidence="1">
    <location>
        <begin position="25"/>
        <end position="38"/>
    </location>
</feature>
<sequence length="184" mass="19840">MAHSGVWDRRALTTTHGRHRGLAGRAREPGTRQDEALHHEHRRHEHAREHPRAAGGDRRRHDDGPTADQTPDTAGAHDPATGEEGDPGWVSRHTGTLIALMVAVIVVAVAITGLILWRDRIADRNADTEAAFRQSVQSQGAEVSTVECHGDICSAIIGGSAYTVLVQEDEDGVQQFGVAAFSGR</sequence>
<name>A0A562IRW4_9ACTN</name>
<dbReference type="EMBL" id="VLKF01000001">
    <property type="protein sequence ID" value="TWH73590.1"/>
    <property type="molecule type" value="Genomic_DNA"/>
</dbReference>
<dbReference type="Proteomes" id="UP000321490">
    <property type="component" value="Unassembled WGS sequence"/>
</dbReference>
<evidence type="ECO:0000313" key="4">
    <source>
        <dbReference type="Proteomes" id="UP000321490"/>
    </source>
</evidence>
<feature type="compositionally biased region" description="Basic and acidic residues" evidence="1">
    <location>
        <begin position="1"/>
        <end position="11"/>
    </location>
</feature>
<feature type="region of interest" description="Disordered" evidence="1">
    <location>
        <begin position="1"/>
        <end position="89"/>
    </location>
</feature>
<accession>A0A562IRW4</accession>
<proteinExistence type="predicted"/>
<comment type="caution">
    <text evidence="3">The sequence shown here is derived from an EMBL/GenBank/DDBJ whole genome shotgun (WGS) entry which is preliminary data.</text>
</comment>
<dbReference type="RefSeq" id="WP_166521124.1">
    <property type="nucleotide sequence ID" value="NZ_VLKF01000001.1"/>
</dbReference>
<gene>
    <name evidence="3" type="ORF">JD78_02114</name>
</gene>
<protein>
    <submittedName>
        <fullName evidence="3">Uncharacterized protein</fullName>
    </submittedName>
</protein>
<reference evidence="3 4" key="1">
    <citation type="submission" date="2019-07" db="EMBL/GenBank/DDBJ databases">
        <title>R&amp;d 2014.</title>
        <authorList>
            <person name="Klenk H.-P."/>
        </authorList>
    </citation>
    <scope>NUCLEOTIDE SEQUENCE [LARGE SCALE GENOMIC DNA]</scope>
    <source>
        <strain evidence="3 4">DSM 45764</strain>
    </source>
</reference>
<feature type="compositionally biased region" description="Basic and acidic residues" evidence="1">
    <location>
        <begin position="46"/>
        <end position="64"/>
    </location>
</feature>